<comment type="catalytic activity">
    <reaction evidence="5">
        <text>RX + glutathione = an S-substituted glutathione + a halide anion + H(+)</text>
        <dbReference type="Rhea" id="RHEA:16437"/>
        <dbReference type="ChEBI" id="CHEBI:15378"/>
        <dbReference type="ChEBI" id="CHEBI:16042"/>
        <dbReference type="ChEBI" id="CHEBI:17792"/>
        <dbReference type="ChEBI" id="CHEBI:57925"/>
        <dbReference type="ChEBI" id="CHEBI:90779"/>
        <dbReference type="EC" id="2.5.1.18"/>
    </reaction>
</comment>
<dbReference type="PROSITE" id="PS50404">
    <property type="entry name" value="GST_NTER"/>
    <property type="match status" value="1"/>
</dbReference>
<dbReference type="InterPro" id="IPR010987">
    <property type="entry name" value="Glutathione-S-Trfase_C-like"/>
</dbReference>
<reference evidence="9" key="1">
    <citation type="submission" date="2025-08" db="UniProtKB">
        <authorList>
            <consortium name="RefSeq"/>
        </authorList>
    </citation>
    <scope>IDENTIFICATION</scope>
    <source>
        <tissue evidence="9">Whole body</tissue>
    </source>
</reference>
<dbReference type="PROSITE" id="PS50405">
    <property type="entry name" value="GST_CTER"/>
    <property type="match status" value="1"/>
</dbReference>
<dbReference type="InterPro" id="IPR004046">
    <property type="entry name" value="GST_C"/>
</dbReference>
<dbReference type="GeneID" id="112453810"/>
<dbReference type="InterPro" id="IPR036282">
    <property type="entry name" value="Glutathione-S-Trfase_C_sf"/>
</dbReference>
<dbReference type="AlphaFoldDB" id="A0A6J1PLJ9"/>
<comment type="subunit">
    <text evidence="1">Homodimer.</text>
</comment>
<keyword evidence="8" id="KW-1185">Reference proteome</keyword>
<name>A0A6J1PLJ9_9HYME</name>
<evidence type="ECO:0000256" key="1">
    <source>
        <dbReference type="ARBA" id="ARBA00011738"/>
    </source>
</evidence>
<evidence type="ECO:0000256" key="3">
    <source>
        <dbReference type="ARBA" id="ARBA00022679"/>
    </source>
</evidence>
<dbReference type="SFLD" id="SFLDG00363">
    <property type="entry name" value="AMPS_(cytGST):_Alpha-__Mu-__Pi"/>
    <property type="match status" value="1"/>
</dbReference>
<dbReference type="Pfam" id="PF02798">
    <property type="entry name" value="GST_N"/>
    <property type="match status" value="1"/>
</dbReference>
<feature type="domain" description="GST C-terminal" evidence="7">
    <location>
        <begin position="81"/>
        <end position="202"/>
    </location>
</feature>
<dbReference type="Gene3D" id="1.20.1050.10">
    <property type="match status" value="1"/>
</dbReference>
<dbReference type="FunFam" id="1.20.1050.10:FF:000030">
    <property type="entry name" value="Glutathione S-transferase S1"/>
    <property type="match status" value="1"/>
</dbReference>
<dbReference type="GO" id="GO:0004602">
    <property type="term" value="F:glutathione peroxidase activity"/>
    <property type="evidence" value="ECO:0007669"/>
    <property type="project" value="UniProtKB-ARBA"/>
</dbReference>
<gene>
    <name evidence="9" type="primary">LOC112453810</name>
</gene>
<dbReference type="Pfam" id="PF14497">
    <property type="entry name" value="GST_C_3"/>
    <property type="match status" value="1"/>
</dbReference>
<dbReference type="PANTHER" id="PTHR11571">
    <property type="entry name" value="GLUTATHIONE S-TRANSFERASE"/>
    <property type="match status" value="1"/>
</dbReference>
<dbReference type="SFLD" id="SFLDG01205">
    <property type="entry name" value="AMPS.1"/>
    <property type="match status" value="1"/>
</dbReference>
<evidence type="ECO:0000313" key="8">
    <source>
        <dbReference type="Proteomes" id="UP000504618"/>
    </source>
</evidence>
<organism evidence="8 9">
    <name type="scientific">Temnothorax curvispinosus</name>
    <dbReference type="NCBI Taxonomy" id="300111"/>
    <lineage>
        <taxon>Eukaryota</taxon>
        <taxon>Metazoa</taxon>
        <taxon>Ecdysozoa</taxon>
        <taxon>Arthropoda</taxon>
        <taxon>Hexapoda</taxon>
        <taxon>Insecta</taxon>
        <taxon>Pterygota</taxon>
        <taxon>Neoptera</taxon>
        <taxon>Endopterygota</taxon>
        <taxon>Hymenoptera</taxon>
        <taxon>Apocrita</taxon>
        <taxon>Aculeata</taxon>
        <taxon>Formicoidea</taxon>
        <taxon>Formicidae</taxon>
        <taxon>Myrmicinae</taxon>
        <taxon>Temnothorax</taxon>
    </lineage>
</organism>
<proteinExistence type="inferred from homology"/>
<dbReference type="OrthoDB" id="414243at2759"/>
<dbReference type="InterPro" id="IPR040079">
    <property type="entry name" value="Glutathione_S-Trfase"/>
</dbReference>
<dbReference type="EC" id="2.5.1.18" evidence="2"/>
<dbReference type="CDD" id="cd03039">
    <property type="entry name" value="GST_N_Sigma_like"/>
    <property type="match status" value="1"/>
</dbReference>
<dbReference type="InterPro" id="IPR004045">
    <property type="entry name" value="Glutathione_S-Trfase_N"/>
</dbReference>
<evidence type="ECO:0000256" key="2">
    <source>
        <dbReference type="ARBA" id="ARBA00012452"/>
    </source>
</evidence>
<evidence type="ECO:0000259" key="6">
    <source>
        <dbReference type="PROSITE" id="PS50404"/>
    </source>
</evidence>
<dbReference type="SFLD" id="SFLDS00019">
    <property type="entry name" value="Glutathione_Transferase_(cytos"/>
    <property type="match status" value="1"/>
</dbReference>
<evidence type="ECO:0000256" key="5">
    <source>
        <dbReference type="ARBA" id="ARBA00047960"/>
    </source>
</evidence>
<keyword evidence="3" id="KW-0808">Transferase</keyword>
<dbReference type="InterPro" id="IPR036249">
    <property type="entry name" value="Thioredoxin-like_sf"/>
</dbReference>
<dbReference type="FunFam" id="3.40.30.10:FF:000035">
    <property type="entry name" value="hematopoietic prostaglandin D synthase"/>
    <property type="match status" value="1"/>
</dbReference>
<dbReference type="GO" id="GO:0006749">
    <property type="term" value="P:glutathione metabolic process"/>
    <property type="evidence" value="ECO:0007669"/>
    <property type="project" value="TreeGrafter"/>
</dbReference>
<dbReference type="PANTHER" id="PTHR11571:SF224">
    <property type="entry name" value="HEMATOPOIETIC PROSTAGLANDIN D SYNTHASE"/>
    <property type="match status" value="1"/>
</dbReference>
<dbReference type="InterPro" id="IPR050213">
    <property type="entry name" value="GST_superfamily"/>
</dbReference>
<evidence type="ECO:0000259" key="7">
    <source>
        <dbReference type="PROSITE" id="PS50405"/>
    </source>
</evidence>
<dbReference type="Proteomes" id="UP000504618">
    <property type="component" value="Unplaced"/>
</dbReference>
<evidence type="ECO:0000256" key="4">
    <source>
        <dbReference type="ARBA" id="ARBA00038317"/>
    </source>
</evidence>
<dbReference type="Gene3D" id="3.40.30.10">
    <property type="entry name" value="Glutaredoxin"/>
    <property type="match status" value="1"/>
</dbReference>
<dbReference type="SUPFAM" id="SSF47616">
    <property type="entry name" value="GST C-terminal domain-like"/>
    <property type="match status" value="1"/>
</dbReference>
<evidence type="ECO:0000313" key="9">
    <source>
        <dbReference type="RefSeq" id="XP_024870537.1"/>
    </source>
</evidence>
<feature type="domain" description="GST N-terminal" evidence="6">
    <location>
        <begin position="2"/>
        <end position="79"/>
    </location>
</feature>
<dbReference type="SUPFAM" id="SSF52833">
    <property type="entry name" value="Thioredoxin-like"/>
    <property type="match status" value="1"/>
</dbReference>
<comment type="similarity">
    <text evidence="4">Belongs to the GST superfamily. Sigma family.</text>
</comment>
<dbReference type="GO" id="GO:0004364">
    <property type="term" value="F:glutathione transferase activity"/>
    <property type="evidence" value="ECO:0007669"/>
    <property type="project" value="UniProtKB-EC"/>
</dbReference>
<accession>A0A6J1PLJ9</accession>
<protein>
    <recommendedName>
        <fullName evidence="2">glutathione transferase</fullName>
        <ecNumber evidence="2">2.5.1.18</ecNumber>
    </recommendedName>
</protein>
<dbReference type="RefSeq" id="XP_024870537.1">
    <property type="nucleotide sequence ID" value="XM_025014769.1"/>
</dbReference>
<dbReference type="CDD" id="cd03192">
    <property type="entry name" value="GST_C_Sigma_like"/>
    <property type="match status" value="1"/>
</dbReference>
<sequence length="204" mass="23491">MPSYKLIYFPITALGEPIRFLFSYAGIDFVDERIDLNDWPKIKPTMPFGKLPVLEVDGKKINQSVAIGRYLAKQSGLAGKNDWESLEIDATVDNIYDLRANIARFRYESNEQAKEEKLKAAKETVPYYLERLDAQVKKNGGYFVGGTLTWADLTFVALLENLNHIMKEDIVEKYENLKQLQKKVEELPAIKSWIEKRPPTIYPN</sequence>